<dbReference type="Gene3D" id="3.30.70.920">
    <property type="match status" value="1"/>
</dbReference>
<evidence type="ECO:0000313" key="2">
    <source>
        <dbReference type="EMBL" id="RJT90618.1"/>
    </source>
</evidence>
<feature type="domain" description="Transcription regulator AsnC/Lrp ligand binding" evidence="1">
    <location>
        <begin position="71"/>
        <end position="139"/>
    </location>
</feature>
<dbReference type="Gene3D" id="1.10.10.10">
    <property type="entry name" value="Winged helix-like DNA-binding domain superfamily/Winged helix DNA-binding domain"/>
    <property type="match status" value="1"/>
</dbReference>
<dbReference type="SUPFAM" id="SSF54909">
    <property type="entry name" value="Dimeric alpha+beta barrel"/>
    <property type="match status" value="1"/>
</dbReference>
<reference evidence="2 3" key="1">
    <citation type="submission" date="2018-09" db="EMBL/GenBank/DDBJ databases">
        <title>Novel species of Cryobacterium.</title>
        <authorList>
            <person name="Liu Q."/>
            <person name="Xin Y.-H."/>
        </authorList>
    </citation>
    <scope>NUCLEOTIDE SEQUENCE [LARGE SCALE GENOMIC DNA]</scope>
    <source>
        <strain evidence="2 3">Hh39</strain>
    </source>
</reference>
<dbReference type="InterPro" id="IPR011008">
    <property type="entry name" value="Dimeric_a/b-barrel"/>
</dbReference>
<keyword evidence="3" id="KW-1185">Reference proteome</keyword>
<dbReference type="GO" id="GO:0043565">
    <property type="term" value="F:sequence-specific DNA binding"/>
    <property type="evidence" value="ECO:0007669"/>
    <property type="project" value="TreeGrafter"/>
</dbReference>
<proteinExistence type="predicted"/>
<evidence type="ECO:0000313" key="3">
    <source>
        <dbReference type="Proteomes" id="UP000272015"/>
    </source>
</evidence>
<dbReference type="RefSeq" id="WP_119971746.1">
    <property type="nucleotide sequence ID" value="NZ_JBHSQA010000005.1"/>
</dbReference>
<dbReference type="PANTHER" id="PTHR30154">
    <property type="entry name" value="LEUCINE-RESPONSIVE REGULATORY PROTEIN"/>
    <property type="match status" value="1"/>
</dbReference>
<dbReference type="EMBL" id="QZVS01000058">
    <property type="protein sequence ID" value="RJT90618.1"/>
    <property type="molecule type" value="Genomic_DNA"/>
</dbReference>
<dbReference type="InterPro" id="IPR019887">
    <property type="entry name" value="Tscrpt_reg_AsnC/Lrp_C"/>
</dbReference>
<dbReference type="SMART" id="SM00344">
    <property type="entry name" value="HTH_ASNC"/>
    <property type="match status" value="1"/>
</dbReference>
<dbReference type="OrthoDB" id="4050641at2"/>
<protein>
    <submittedName>
        <fullName evidence="2">Lrp/AsnC family transcriptional regulator</fullName>
    </submittedName>
</protein>
<name>A0A3A5MTY8_9MICO</name>
<comment type="caution">
    <text evidence="2">The sequence shown here is derived from an EMBL/GenBank/DDBJ whole genome shotgun (WGS) entry which is preliminary data.</text>
</comment>
<dbReference type="InterPro" id="IPR036390">
    <property type="entry name" value="WH_DNA-bd_sf"/>
</dbReference>
<dbReference type="InterPro" id="IPR019888">
    <property type="entry name" value="Tscrpt_reg_AsnC-like"/>
</dbReference>
<dbReference type="GO" id="GO:0043200">
    <property type="term" value="P:response to amino acid"/>
    <property type="evidence" value="ECO:0007669"/>
    <property type="project" value="TreeGrafter"/>
</dbReference>
<evidence type="ECO:0000259" key="1">
    <source>
        <dbReference type="Pfam" id="PF01037"/>
    </source>
</evidence>
<dbReference type="PANTHER" id="PTHR30154:SF34">
    <property type="entry name" value="TRANSCRIPTIONAL REGULATOR AZLB"/>
    <property type="match status" value="1"/>
</dbReference>
<dbReference type="AlphaFoldDB" id="A0A3A5MTY8"/>
<accession>A0A3A5MTY8</accession>
<gene>
    <name evidence="2" type="ORF">D6T64_03630</name>
</gene>
<dbReference type="InterPro" id="IPR036388">
    <property type="entry name" value="WH-like_DNA-bd_sf"/>
</dbReference>
<organism evidence="2 3">
    <name type="scientific">Cryobacterium melibiosiphilum</name>
    <dbReference type="NCBI Taxonomy" id="995039"/>
    <lineage>
        <taxon>Bacteria</taxon>
        <taxon>Bacillati</taxon>
        <taxon>Actinomycetota</taxon>
        <taxon>Actinomycetes</taxon>
        <taxon>Micrococcales</taxon>
        <taxon>Microbacteriaceae</taxon>
        <taxon>Cryobacterium</taxon>
    </lineage>
</organism>
<dbReference type="GO" id="GO:0005829">
    <property type="term" value="C:cytosol"/>
    <property type="evidence" value="ECO:0007669"/>
    <property type="project" value="TreeGrafter"/>
</dbReference>
<dbReference type="Pfam" id="PF01037">
    <property type="entry name" value="AsnC_trans_reg"/>
    <property type="match status" value="1"/>
</dbReference>
<dbReference type="SUPFAM" id="SSF46785">
    <property type="entry name" value="Winged helix' DNA-binding domain"/>
    <property type="match status" value="1"/>
</dbReference>
<sequence length="337" mass="36761">MIDELDFQLINALQLHPRASWAQLESVLDSDATTLSRRWARLTGDGLVWSTAYPTTRKEWGTGPNVVCAFVEVNCAASRREDVLRELGGLAGVLSVDCTSGARDLMLTLVMTSVAEIDRYVADAVATVGGVQATRTNFISRFFADGSDWRLHVLRDRQVQAILALKGTIHDAPEVPTAHLMEVLTALGSDIRLAASAIALDTGRSVSSVNRSIRGLMHAGWVQSRIEIAHTAIGFDATTMLWYSVPRAQVEAVGSAISLQPETRMCAGVVGSANLAVTLWLKDLEQLDEVESRVARLFPSALVVDRWLLPRQVKRIGHLIGTDGRHGGYVEPVRTVR</sequence>
<dbReference type="Proteomes" id="UP000272015">
    <property type="component" value="Unassembled WGS sequence"/>
</dbReference>